<organism evidence="1 2">
    <name type="scientific">Funneliformis mosseae</name>
    <name type="common">Endomycorrhizal fungus</name>
    <name type="synonym">Glomus mosseae</name>
    <dbReference type="NCBI Taxonomy" id="27381"/>
    <lineage>
        <taxon>Eukaryota</taxon>
        <taxon>Fungi</taxon>
        <taxon>Fungi incertae sedis</taxon>
        <taxon>Mucoromycota</taxon>
        <taxon>Glomeromycotina</taxon>
        <taxon>Glomeromycetes</taxon>
        <taxon>Glomerales</taxon>
        <taxon>Glomeraceae</taxon>
        <taxon>Funneliformis</taxon>
    </lineage>
</organism>
<dbReference type="Proteomes" id="UP000789375">
    <property type="component" value="Unassembled WGS sequence"/>
</dbReference>
<proteinExistence type="predicted"/>
<name>A0A9N9EIT3_FUNMO</name>
<protein>
    <submittedName>
        <fullName evidence="1">7163_t:CDS:1</fullName>
    </submittedName>
</protein>
<sequence length="212" mass="24573">MTTLLRIIKSILVQVKYRTLIIPICTSTALSKIENLDNSAFSITQYEMTNINLSLMNFKDSMSLFDGFTTYYYGNSNILSGKNERFYYCIVNSVRGIPVIIEITVITLAYLGEKEEIKGAFQSYDVAKKYWENIKDRVKEKYSKKYWLLSLHSKDNIMKLLYYIHIQKLVTKTDQLNGCTIEKVEVSGLIYFKDIAKGDEFIPRAPLILSLY</sequence>
<evidence type="ECO:0000313" key="2">
    <source>
        <dbReference type="Proteomes" id="UP000789375"/>
    </source>
</evidence>
<evidence type="ECO:0000313" key="1">
    <source>
        <dbReference type="EMBL" id="CAG8678998.1"/>
    </source>
</evidence>
<keyword evidence="2" id="KW-1185">Reference proteome</keyword>
<gene>
    <name evidence="1" type="ORF">FMOSSE_LOCUS12786</name>
</gene>
<reference evidence="1" key="1">
    <citation type="submission" date="2021-06" db="EMBL/GenBank/DDBJ databases">
        <authorList>
            <person name="Kallberg Y."/>
            <person name="Tangrot J."/>
            <person name="Rosling A."/>
        </authorList>
    </citation>
    <scope>NUCLEOTIDE SEQUENCE</scope>
    <source>
        <strain evidence="1">87-6 pot B 2015</strain>
    </source>
</reference>
<dbReference type="EMBL" id="CAJVPP010006502">
    <property type="protein sequence ID" value="CAG8678998.1"/>
    <property type="molecule type" value="Genomic_DNA"/>
</dbReference>
<dbReference type="AlphaFoldDB" id="A0A9N9EIT3"/>
<comment type="caution">
    <text evidence="1">The sequence shown here is derived from an EMBL/GenBank/DDBJ whole genome shotgun (WGS) entry which is preliminary data.</text>
</comment>
<accession>A0A9N9EIT3</accession>